<keyword evidence="8" id="KW-0520">NAD</keyword>
<evidence type="ECO:0000313" key="14">
    <source>
        <dbReference type="EMBL" id="GGF71074.1"/>
    </source>
</evidence>
<dbReference type="InterPro" id="IPR050627">
    <property type="entry name" value="Nitroreductase/BluB"/>
</dbReference>
<evidence type="ECO:0000256" key="2">
    <source>
        <dbReference type="ARBA" id="ARBA00022573"/>
    </source>
</evidence>
<evidence type="ECO:0000256" key="4">
    <source>
        <dbReference type="ARBA" id="ARBA00022643"/>
    </source>
</evidence>
<dbReference type="Gene3D" id="3.40.109.10">
    <property type="entry name" value="NADH Oxidase"/>
    <property type="match status" value="1"/>
</dbReference>
<dbReference type="EC" id="1.13.11.79" evidence="11"/>
<evidence type="ECO:0000256" key="7">
    <source>
        <dbReference type="ARBA" id="ARBA00023002"/>
    </source>
</evidence>
<evidence type="ECO:0000256" key="8">
    <source>
        <dbReference type="ARBA" id="ARBA00023027"/>
    </source>
</evidence>
<keyword evidence="3" id="KW-0285">Flavoprotein</keyword>
<proteinExistence type="inferred from homology"/>
<comment type="similarity">
    <text evidence="10">Belongs to the BluB family.</text>
</comment>
<accession>A0A917C3U8</accession>
<dbReference type="GO" id="GO:0016705">
    <property type="term" value="F:oxidoreductase activity, acting on paired donors, with incorporation or reduction of molecular oxygen"/>
    <property type="evidence" value="ECO:0007669"/>
    <property type="project" value="UniProtKB-ARBA"/>
</dbReference>
<reference evidence="14" key="2">
    <citation type="submission" date="2020-09" db="EMBL/GenBank/DDBJ databases">
        <authorList>
            <person name="Sun Q."/>
            <person name="Zhou Y."/>
        </authorList>
    </citation>
    <scope>NUCLEOTIDE SEQUENCE</scope>
    <source>
        <strain evidence="14">CGMCC 1.15254</strain>
    </source>
</reference>
<comment type="subunit">
    <text evidence="1">Homooctamer.</text>
</comment>
<dbReference type="GO" id="GO:0009236">
    <property type="term" value="P:cobalamin biosynthetic process"/>
    <property type="evidence" value="ECO:0007669"/>
    <property type="project" value="UniProtKB-KW"/>
</dbReference>
<comment type="caution">
    <text evidence="14">The sequence shown here is derived from an EMBL/GenBank/DDBJ whole genome shotgun (WGS) entry which is preliminary data.</text>
</comment>
<evidence type="ECO:0000256" key="3">
    <source>
        <dbReference type="ARBA" id="ARBA00022630"/>
    </source>
</evidence>
<keyword evidence="4" id="KW-0288">FMN</keyword>
<dbReference type="GO" id="GO:0102919">
    <property type="term" value="F:5,6-dimethylbenzimidazole synthase activity"/>
    <property type="evidence" value="ECO:0007669"/>
    <property type="project" value="UniProtKB-EC"/>
</dbReference>
<evidence type="ECO:0000256" key="11">
    <source>
        <dbReference type="ARBA" id="ARBA00066311"/>
    </source>
</evidence>
<feature type="domain" description="Nitroreductase" evidence="13">
    <location>
        <begin position="27"/>
        <end position="193"/>
    </location>
</feature>
<dbReference type="SUPFAM" id="SSF55469">
    <property type="entry name" value="FMN-dependent nitroreductase-like"/>
    <property type="match status" value="1"/>
</dbReference>
<evidence type="ECO:0000313" key="15">
    <source>
        <dbReference type="Proteomes" id="UP000632498"/>
    </source>
</evidence>
<dbReference type="EMBL" id="BMHV01000021">
    <property type="protein sequence ID" value="GGF71074.1"/>
    <property type="molecule type" value="Genomic_DNA"/>
</dbReference>
<dbReference type="RefSeq" id="WP_188666071.1">
    <property type="nucleotide sequence ID" value="NZ_BMHV01000021.1"/>
</dbReference>
<keyword evidence="2" id="KW-0169">Cobalamin biosynthesis</keyword>
<keyword evidence="5" id="KW-0547">Nucleotide-binding</keyword>
<dbReference type="Proteomes" id="UP000632498">
    <property type="component" value="Unassembled WGS sequence"/>
</dbReference>
<dbReference type="Pfam" id="PF00881">
    <property type="entry name" value="Nitroreductase"/>
    <property type="match status" value="1"/>
</dbReference>
<evidence type="ECO:0000256" key="12">
    <source>
        <dbReference type="ARBA" id="ARBA00068702"/>
    </source>
</evidence>
<keyword evidence="15" id="KW-1185">Reference proteome</keyword>
<dbReference type="PANTHER" id="PTHR23026:SF90">
    <property type="entry name" value="IODOTYROSINE DEIODINASE 1"/>
    <property type="match status" value="1"/>
</dbReference>
<dbReference type="CDD" id="cd02145">
    <property type="entry name" value="BluB"/>
    <property type="match status" value="1"/>
</dbReference>
<comment type="catalytic activity">
    <reaction evidence="9">
        <text>FMNH2 + O2 = dialurate + 5,6-dimethylbenzimidazole + D-erythrose 4-phosphate + H(+)</text>
        <dbReference type="Rhea" id="RHEA:27345"/>
        <dbReference type="ChEBI" id="CHEBI:15378"/>
        <dbReference type="ChEBI" id="CHEBI:15379"/>
        <dbReference type="ChEBI" id="CHEBI:15890"/>
        <dbReference type="ChEBI" id="CHEBI:16897"/>
        <dbReference type="ChEBI" id="CHEBI:57618"/>
        <dbReference type="ChEBI" id="CHEBI:140629"/>
        <dbReference type="EC" id="1.13.11.79"/>
    </reaction>
</comment>
<dbReference type="PANTHER" id="PTHR23026">
    <property type="entry name" value="NADPH NITROREDUCTASE"/>
    <property type="match status" value="1"/>
</dbReference>
<gene>
    <name evidence="14" type="ORF">GCM10011332_26330</name>
</gene>
<dbReference type="AlphaFoldDB" id="A0A917C3U8"/>
<keyword evidence="7" id="KW-0560">Oxidoreductase</keyword>
<dbReference type="NCBIfam" id="TIGR02476">
    <property type="entry name" value="BluB"/>
    <property type="match status" value="1"/>
</dbReference>
<reference evidence="14" key="1">
    <citation type="journal article" date="2014" name="Int. J. Syst. Evol. Microbiol.">
        <title>Complete genome sequence of Corynebacterium casei LMG S-19264T (=DSM 44701T), isolated from a smear-ripened cheese.</title>
        <authorList>
            <consortium name="US DOE Joint Genome Institute (JGI-PGF)"/>
            <person name="Walter F."/>
            <person name="Albersmeier A."/>
            <person name="Kalinowski J."/>
            <person name="Ruckert C."/>
        </authorList>
    </citation>
    <scope>NUCLEOTIDE SEQUENCE</scope>
    <source>
        <strain evidence="14">CGMCC 1.15254</strain>
    </source>
</reference>
<organism evidence="14 15">
    <name type="scientific">Terasakiella brassicae</name>
    <dbReference type="NCBI Taxonomy" id="1634917"/>
    <lineage>
        <taxon>Bacteria</taxon>
        <taxon>Pseudomonadati</taxon>
        <taxon>Pseudomonadota</taxon>
        <taxon>Alphaproteobacteria</taxon>
        <taxon>Rhodospirillales</taxon>
        <taxon>Terasakiellaceae</taxon>
        <taxon>Terasakiella</taxon>
    </lineage>
</organism>
<evidence type="ECO:0000256" key="9">
    <source>
        <dbReference type="ARBA" id="ARBA00051314"/>
    </source>
</evidence>
<protein>
    <recommendedName>
        <fullName evidence="12">5,6-dimethylbenzimidazole synthase</fullName>
        <ecNumber evidence="11">1.13.11.79</ecNumber>
    </recommendedName>
</protein>
<evidence type="ECO:0000256" key="10">
    <source>
        <dbReference type="ARBA" id="ARBA00061097"/>
    </source>
</evidence>
<evidence type="ECO:0000256" key="1">
    <source>
        <dbReference type="ARBA" id="ARBA00011823"/>
    </source>
</evidence>
<dbReference type="FunFam" id="3.40.109.10:FF:000013">
    <property type="entry name" value="5,6-dimethylbenzimidazole synthase"/>
    <property type="match status" value="1"/>
</dbReference>
<dbReference type="InterPro" id="IPR000415">
    <property type="entry name" value="Nitroreductase-like"/>
</dbReference>
<name>A0A917C3U8_9PROT</name>
<sequence>MDGTTLPIQPEIDFCENDRHGVYRAIFERRDVRGQFKPDPVEDDKLARLITAAHYAPSVGFMQPWDFMVVKQQEVKQKVHDLFKTAHNEAADMFEEERRETYRSLKLEGILESPVNLVITCDRSRSGPVVVGRTHQKTMDLYSSVCAVQNLWLAARAEGLGVGWVSIFNEKAVKEVLGIPKNITVIAYLCIGYVSHFYQKPELEMANWRERLAIEDILHFDQWGQSEQNSLTQTLKDQQAAAQEGRFLSEIL</sequence>
<evidence type="ECO:0000259" key="13">
    <source>
        <dbReference type="Pfam" id="PF00881"/>
    </source>
</evidence>
<dbReference type="InterPro" id="IPR029479">
    <property type="entry name" value="Nitroreductase"/>
</dbReference>
<dbReference type="InterPro" id="IPR012825">
    <property type="entry name" value="BluB"/>
</dbReference>
<evidence type="ECO:0000256" key="6">
    <source>
        <dbReference type="ARBA" id="ARBA00022857"/>
    </source>
</evidence>
<evidence type="ECO:0000256" key="5">
    <source>
        <dbReference type="ARBA" id="ARBA00022741"/>
    </source>
</evidence>
<keyword evidence="6" id="KW-0521">NADP</keyword>
<dbReference type="GO" id="GO:0000166">
    <property type="term" value="F:nucleotide binding"/>
    <property type="evidence" value="ECO:0007669"/>
    <property type="project" value="UniProtKB-KW"/>
</dbReference>